<dbReference type="SUPFAM" id="SSF57997">
    <property type="entry name" value="Tropomyosin"/>
    <property type="match status" value="1"/>
</dbReference>
<organism evidence="5 6">
    <name type="scientific">Roseibium alexandrii</name>
    <dbReference type="NCBI Taxonomy" id="388408"/>
    <lineage>
        <taxon>Bacteria</taxon>
        <taxon>Pseudomonadati</taxon>
        <taxon>Pseudomonadota</taxon>
        <taxon>Alphaproteobacteria</taxon>
        <taxon>Hyphomicrobiales</taxon>
        <taxon>Stappiaceae</taxon>
        <taxon>Roseibium</taxon>
    </lineage>
</organism>
<evidence type="ECO:0000313" key="5">
    <source>
        <dbReference type="EMBL" id="CTQ74760.1"/>
    </source>
</evidence>
<keyword evidence="3" id="KW-0812">Transmembrane</keyword>
<feature type="region of interest" description="Disordered" evidence="2">
    <location>
        <begin position="1"/>
        <end position="48"/>
    </location>
</feature>
<feature type="coiled-coil region" evidence="1">
    <location>
        <begin position="235"/>
        <end position="269"/>
    </location>
</feature>
<evidence type="ECO:0000256" key="1">
    <source>
        <dbReference type="SAM" id="Coils"/>
    </source>
</evidence>
<feature type="coiled-coil region" evidence="1">
    <location>
        <begin position="90"/>
        <end position="147"/>
    </location>
</feature>
<evidence type="ECO:0000256" key="4">
    <source>
        <dbReference type="SAM" id="SignalP"/>
    </source>
</evidence>
<evidence type="ECO:0000256" key="3">
    <source>
        <dbReference type="SAM" id="Phobius"/>
    </source>
</evidence>
<dbReference type="RefSeq" id="WP_208981455.1">
    <property type="nucleotide sequence ID" value="NZ_CXWD01000018.1"/>
</dbReference>
<sequence>MTPGADAGKSSSSSTSASAATSKPSSNSSSSAQKPASGSASFSNPPAAQESSGVGAFGVLIAAVIGGVLVLGGGFGLYQAGIVKLTPEQDQEMSRALTAAERKISDLESQLSALGTTVSGQDVSGALSDLESKVAAVEQSLAEAAQSGGADVSGAVDALKQDFDALKADLASGSATSSDGTSVNLAPLETRLSSLEDTVKSAAPVDLAPIESRLNELEGGTSAATSETEKLSGSVTDLEGQVKGFETQLTELQTRLQNTEATAKAAQTAVSTSDVSLKTLADSQARATETLSSLSADIQSVGAANNAALEDLRAELDSLSKRLVQVESTMGDATARETAARALSVSALKSAVDSGRPYETELAAVKAGLPADMDLSALEAHAKTGVEPVSVLIAQFPNVARSIYQTFAEPDESGDVLQSFLASARSLVAVRGPGNADGTGPDAVLRRMENAVSKGDLSAALAASKDLPQAGQDAAADWTNRAEARVEVDALTDKASQEVLSALAKNDS</sequence>
<protein>
    <submittedName>
        <fullName evidence="5">Chromosome segregation protein SMC</fullName>
    </submittedName>
</protein>
<dbReference type="EMBL" id="CXWD01000018">
    <property type="protein sequence ID" value="CTQ74760.1"/>
    <property type="molecule type" value="Genomic_DNA"/>
</dbReference>
<feature type="chain" id="PRO_5005809423" evidence="4">
    <location>
        <begin position="20"/>
        <end position="508"/>
    </location>
</feature>
<evidence type="ECO:0000256" key="2">
    <source>
        <dbReference type="SAM" id="MobiDB-lite"/>
    </source>
</evidence>
<name>A0A0M7AKM1_9HYPH</name>
<keyword evidence="3" id="KW-0472">Membrane</keyword>
<dbReference type="STRING" id="388408.LAX5112_03964"/>
<dbReference type="Gene3D" id="1.10.287.1490">
    <property type="match status" value="1"/>
</dbReference>
<feature type="compositionally biased region" description="Low complexity" evidence="2">
    <location>
        <begin position="1"/>
        <end position="41"/>
    </location>
</feature>
<dbReference type="AlphaFoldDB" id="A0A0M7AKM1"/>
<reference evidence="6" key="1">
    <citation type="submission" date="2015-07" db="EMBL/GenBank/DDBJ databases">
        <authorList>
            <person name="Rodrigo-Torres Lidia"/>
            <person name="Arahal R.David."/>
        </authorList>
    </citation>
    <scope>NUCLEOTIDE SEQUENCE [LARGE SCALE GENOMIC DNA]</scope>
    <source>
        <strain evidence="6">CECT 5112</strain>
    </source>
</reference>
<feature type="signal peptide" evidence="4">
    <location>
        <begin position="1"/>
        <end position="19"/>
    </location>
</feature>
<keyword evidence="3" id="KW-1133">Transmembrane helix</keyword>
<keyword evidence="4" id="KW-0732">Signal</keyword>
<keyword evidence="6" id="KW-1185">Reference proteome</keyword>
<feature type="transmembrane region" description="Helical" evidence="3">
    <location>
        <begin position="54"/>
        <end position="78"/>
    </location>
</feature>
<proteinExistence type="predicted"/>
<dbReference type="Gene3D" id="1.20.5.340">
    <property type="match status" value="1"/>
</dbReference>
<evidence type="ECO:0000313" key="6">
    <source>
        <dbReference type="Proteomes" id="UP000053235"/>
    </source>
</evidence>
<keyword evidence="1" id="KW-0175">Coiled coil</keyword>
<dbReference type="Proteomes" id="UP000053235">
    <property type="component" value="Unassembled WGS sequence"/>
</dbReference>
<accession>A0A0M7AKM1</accession>
<gene>
    <name evidence="5" type="ORF">LAX5112_03964</name>
</gene>